<gene>
    <name evidence="3" type="ORF">CryarDRAFT_1146</name>
</gene>
<reference evidence="3 4" key="1">
    <citation type="submission" date="2013-07" db="EMBL/GenBank/DDBJ databases">
        <authorList>
            <consortium name="DOE Joint Genome Institute"/>
            <person name="Eisen J."/>
            <person name="Huntemann M."/>
            <person name="Han J."/>
            <person name="Chen A."/>
            <person name="Kyrpides N."/>
            <person name="Mavromatis K."/>
            <person name="Markowitz V."/>
            <person name="Palaniappan K."/>
            <person name="Ivanova N."/>
            <person name="Schaumberg A."/>
            <person name="Pati A."/>
            <person name="Liolios K."/>
            <person name="Nordberg H.P."/>
            <person name="Cantor M.N."/>
            <person name="Hua S.X."/>
            <person name="Woyke T."/>
        </authorList>
    </citation>
    <scope>NUCLEOTIDE SEQUENCE [LARGE SCALE GENOMIC DNA]</scope>
    <source>
        <strain evidence="3 4">DSM 44712</strain>
    </source>
</reference>
<dbReference type="InterPro" id="IPR025497">
    <property type="entry name" value="PatA-like_N"/>
</dbReference>
<feature type="domain" description="PatA-like N-terminal" evidence="2">
    <location>
        <begin position="12"/>
        <end position="145"/>
    </location>
</feature>
<name>A0A011ADE8_9ACTN</name>
<sequence length="423" mass="43639">MSAVAATLRELATLGATGALHVEAFSGAVLYLQDGAVTHVDAGSAPGIGTLLTASGRLSKDVWESVLTVGGPTGRVGALLVEQGYLSQGELELCVNGALFDAAYFALTLEPTSVKFVEGERSWFGGALRVDVERLVREVTRRQDQLTRVFPSSEFDSAALTLVARLPKEQIVVDGLRWELLLSADGRRTPLELARMLGRGGFATLLEVRRLAAIGLALSPSATGAAARPAVTPYRPAVGSSAVKAKPASTSSTLSELFGPGDRRGAAEPVPPARAGASAPSVGDAEGAPSSAPLPRRVNGAGTNGTGVTGTGTNGRPANGGSANGAATAKAPLPPLPRRGDPIEAEPVAGERIQPLPPLPKRVPTRVVRPSQQGRAPQEPGDPAPALVASPGPRWPSPPPEIYAEAPSLSSLRRFRDALQEFS</sequence>
<evidence type="ECO:0000256" key="1">
    <source>
        <dbReference type="SAM" id="MobiDB-lite"/>
    </source>
</evidence>
<proteinExistence type="predicted"/>
<dbReference type="Proteomes" id="UP000021053">
    <property type="component" value="Unassembled WGS sequence"/>
</dbReference>
<evidence type="ECO:0000313" key="3">
    <source>
        <dbReference type="EMBL" id="EXG80081.1"/>
    </source>
</evidence>
<comment type="caution">
    <text evidence="3">The sequence shown here is derived from an EMBL/GenBank/DDBJ whole genome shotgun (WGS) entry which is preliminary data.</text>
</comment>
<evidence type="ECO:0000259" key="2">
    <source>
        <dbReference type="Pfam" id="PF14332"/>
    </source>
</evidence>
<protein>
    <recommendedName>
        <fullName evidence="2">PatA-like N-terminal domain-containing protein</fullName>
    </recommendedName>
</protein>
<dbReference type="AlphaFoldDB" id="A0A011ADE8"/>
<accession>A0A011ADE8</accession>
<evidence type="ECO:0000313" key="4">
    <source>
        <dbReference type="Proteomes" id="UP000021053"/>
    </source>
</evidence>
<feature type="region of interest" description="Disordered" evidence="1">
    <location>
        <begin position="237"/>
        <end position="406"/>
    </location>
</feature>
<dbReference type="HOGENOM" id="CLU_648475_0_0_11"/>
<dbReference type="Pfam" id="PF14332">
    <property type="entry name" value="DUF4388"/>
    <property type="match status" value="1"/>
</dbReference>
<dbReference type="EMBL" id="JFBT01000001">
    <property type="protein sequence ID" value="EXG80081.1"/>
    <property type="molecule type" value="Genomic_DNA"/>
</dbReference>
<dbReference type="PATRIC" id="fig|927661.3.peg.1122"/>
<feature type="compositionally biased region" description="Gly residues" evidence="1">
    <location>
        <begin position="302"/>
        <end position="313"/>
    </location>
</feature>
<organism evidence="3 4">
    <name type="scientific">Cryptosporangium arvum DSM 44712</name>
    <dbReference type="NCBI Taxonomy" id="927661"/>
    <lineage>
        <taxon>Bacteria</taxon>
        <taxon>Bacillati</taxon>
        <taxon>Actinomycetota</taxon>
        <taxon>Actinomycetes</taxon>
        <taxon>Cryptosporangiales</taxon>
        <taxon>Cryptosporangiaceae</taxon>
        <taxon>Cryptosporangium</taxon>
    </lineage>
</organism>
<feature type="compositionally biased region" description="Low complexity" evidence="1">
    <location>
        <begin position="314"/>
        <end position="331"/>
    </location>
</feature>
<keyword evidence="4" id="KW-1185">Reference proteome</keyword>